<dbReference type="GO" id="GO:0003677">
    <property type="term" value="F:DNA binding"/>
    <property type="evidence" value="ECO:0007669"/>
    <property type="project" value="UniProtKB-KW"/>
</dbReference>
<evidence type="ECO:0000313" key="4">
    <source>
        <dbReference type="EMBL" id="THG38987.1"/>
    </source>
</evidence>
<evidence type="ECO:0000256" key="2">
    <source>
        <dbReference type="SAM" id="Phobius"/>
    </source>
</evidence>
<keyword evidence="1" id="KW-0238">DNA-binding</keyword>
<accession>A0A4V3WVA5</accession>
<keyword evidence="2" id="KW-0812">Transmembrane</keyword>
<dbReference type="PANTHER" id="PTHR46558">
    <property type="entry name" value="TRACRIPTIONAL REGULATORY PROTEIN-RELATED-RELATED"/>
    <property type="match status" value="1"/>
</dbReference>
<dbReference type="RefSeq" id="WP_136432698.1">
    <property type="nucleotide sequence ID" value="NZ_CAPIAG010000002.1"/>
</dbReference>
<dbReference type="SMART" id="SM00530">
    <property type="entry name" value="HTH_XRE"/>
    <property type="match status" value="1"/>
</dbReference>
<feature type="transmembrane region" description="Helical" evidence="2">
    <location>
        <begin position="102"/>
        <end position="124"/>
    </location>
</feature>
<gene>
    <name evidence="4" type="ORF">E5986_01485</name>
</gene>
<organism evidence="4 5">
    <name type="scientific">Adlercreutzia caecimuris</name>
    <dbReference type="NCBI Taxonomy" id="671266"/>
    <lineage>
        <taxon>Bacteria</taxon>
        <taxon>Bacillati</taxon>
        <taxon>Actinomycetota</taxon>
        <taxon>Coriobacteriia</taxon>
        <taxon>Eggerthellales</taxon>
        <taxon>Eggerthellaceae</taxon>
        <taxon>Adlercreutzia</taxon>
    </lineage>
</organism>
<comment type="caution">
    <text evidence="4">The sequence shown here is derived from an EMBL/GenBank/DDBJ whole genome shotgun (WGS) entry which is preliminary data.</text>
</comment>
<dbReference type="AlphaFoldDB" id="A0A4V3WVA5"/>
<dbReference type="SUPFAM" id="SSF47413">
    <property type="entry name" value="lambda repressor-like DNA-binding domains"/>
    <property type="match status" value="1"/>
</dbReference>
<dbReference type="InterPro" id="IPR001387">
    <property type="entry name" value="Cro/C1-type_HTH"/>
</dbReference>
<dbReference type="CDD" id="cd00093">
    <property type="entry name" value="HTH_XRE"/>
    <property type="match status" value="1"/>
</dbReference>
<dbReference type="PANTHER" id="PTHR46558:SF3">
    <property type="entry name" value="TRANSCRIPTIONAL REGULATOR"/>
    <property type="match status" value="1"/>
</dbReference>
<feature type="domain" description="HTH cro/C1-type" evidence="3">
    <location>
        <begin position="6"/>
        <end position="60"/>
    </location>
</feature>
<proteinExistence type="predicted"/>
<dbReference type="Pfam" id="PF01381">
    <property type="entry name" value="HTH_3"/>
    <property type="match status" value="1"/>
</dbReference>
<protein>
    <submittedName>
        <fullName evidence="4">Helix-turn-helix transcriptional regulator</fullName>
    </submittedName>
</protein>
<name>A0A4V3WVA5_9ACTN</name>
<evidence type="ECO:0000259" key="3">
    <source>
        <dbReference type="PROSITE" id="PS50943"/>
    </source>
</evidence>
<reference evidence="4 5" key="1">
    <citation type="submission" date="2019-04" db="EMBL/GenBank/DDBJ databases">
        <title>Microbes associate with the intestines of laboratory mice.</title>
        <authorList>
            <person name="Navarre W."/>
            <person name="Wong E."/>
            <person name="Huang K.C."/>
            <person name="Tropini C."/>
            <person name="Ng K."/>
            <person name="Yu B."/>
        </authorList>
    </citation>
    <scope>NUCLEOTIDE SEQUENCE [LARGE SCALE GENOMIC DNA]</scope>
    <source>
        <strain evidence="4 5">NM80_B27</strain>
    </source>
</reference>
<dbReference type="Gene3D" id="1.10.260.40">
    <property type="entry name" value="lambda repressor-like DNA-binding domains"/>
    <property type="match status" value="1"/>
</dbReference>
<keyword evidence="2" id="KW-0472">Membrane</keyword>
<evidence type="ECO:0000256" key="1">
    <source>
        <dbReference type="ARBA" id="ARBA00023125"/>
    </source>
</evidence>
<dbReference type="EMBL" id="SSTJ01000001">
    <property type="protein sequence ID" value="THG38987.1"/>
    <property type="molecule type" value="Genomic_DNA"/>
</dbReference>
<sequence length="211" mass="22852">MLGENLRRMRERRGITQEELAERVHVVRQTVSKWEKGLSVPDADLLMAVAETLQVSVSDLIGVDAVQAKSIEELSVQAAVLNEQIDLQNRRMARTTTIAKRAIAACILAVVLVVGVGVAVWFAVPSSFTQITVEYEIGGEVRQAQINVNDHFGRLSAGYSWPSEDDEIFGQGDLLMASGTGQPDVQLLLHGVEVAIENAGGKVVRISSTTS</sequence>
<keyword evidence="2" id="KW-1133">Transmembrane helix</keyword>
<evidence type="ECO:0000313" key="5">
    <source>
        <dbReference type="Proteomes" id="UP000308978"/>
    </source>
</evidence>
<dbReference type="PROSITE" id="PS50943">
    <property type="entry name" value="HTH_CROC1"/>
    <property type="match status" value="1"/>
</dbReference>
<dbReference type="InterPro" id="IPR010982">
    <property type="entry name" value="Lambda_DNA-bd_dom_sf"/>
</dbReference>
<dbReference type="Proteomes" id="UP000308978">
    <property type="component" value="Unassembled WGS sequence"/>
</dbReference>